<dbReference type="RefSeq" id="WP_120308911.1">
    <property type="nucleotide sequence ID" value="NZ_BMKI01000007.1"/>
</dbReference>
<comment type="caution">
    <text evidence="6">The sequence shown here is derived from an EMBL/GenBank/DDBJ whole genome shotgun (WGS) entry which is preliminary data.</text>
</comment>
<accession>A0ABQ1PH28</accession>
<keyword evidence="4" id="KW-0204">Cytolysis</keyword>
<dbReference type="EMBL" id="BMKI01000007">
    <property type="protein sequence ID" value="GGC97094.1"/>
    <property type="molecule type" value="Genomic_DNA"/>
</dbReference>
<keyword evidence="7" id="KW-1185">Reference proteome</keyword>
<protein>
    <submittedName>
        <fullName evidence="6">Uncharacterized protein</fullName>
    </submittedName>
</protein>
<keyword evidence="3" id="KW-0964">Secreted</keyword>
<evidence type="ECO:0000256" key="3">
    <source>
        <dbReference type="ARBA" id="ARBA00022525"/>
    </source>
</evidence>
<evidence type="ECO:0000313" key="7">
    <source>
        <dbReference type="Proteomes" id="UP000630615"/>
    </source>
</evidence>
<evidence type="ECO:0000313" key="6">
    <source>
        <dbReference type="EMBL" id="GGC97094.1"/>
    </source>
</evidence>
<dbReference type="InterPro" id="IPR008846">
    <property type="entry name" value="PSMbeta"/>
</dbReference>
<keyword evidence="4" id="KW-0354">Hemolysis</keyword>
<organism evidence="6 7">
    <name type="scientific">Enterococcus wangshanyuanii</name>
    <dbReference type="NCBI Taxonomy" id="2005703"/>
    <lineage>
        <taxon>Bacteria</taxon>
        <taxon>Bacillati</taxon>
        <taxon>Bacillota</taxon>
        <taxon>Bacilli</taxon>
        <taxon>Lactobacillales</taxon>
        <taxon>Enterococcaceae</taxon>
        <taxon>Enterococcus</taxon>
    </lineage>
</organism>
<dbReference type="Proteomes" id="UP000630615">
    <property type="component" value="Unassembled WGS sequence"/>
</dbReference>
<comment type="subcellular location">
    <subcellularLocation>
        <location evidence="1">Secreted</location>
    </subcellularLocation>
</comment>
<sequence length="54" mass="5834">MALQGLFDSIRAVVQSAISGDWMHLGLSIVDIVQNALGITFELAYTLLRMLGLA</sequence>
<dbReference type="Pfam" id="PF05480">
    <property type="entry name" value="PSMbeta"/>
    <property type="match status" value="1"/>
</dbReference>
<reference evidence="7" key="1">
    <citation type="journal article" date="2019" name="Int. J. Syst. Evol. Microbiol.">
        <title>The Global Catalogue of Microorganisms (GCM) 10K type strain sequencing project: providing services to taxonomists for standard genome sequencing and annotation.</title>
        <authorList>
            <consortium name="The Broad Institute Genomics Platform"/>
            <consortium name="The Broad Institute Genome Sequencing Center for Infectious Disease"/>
            <person name="Wu L."/>
            <person name="Ma J."/>
        </authorList>
    </citation>
    <scope>NUCLEOTIDE SEQUENCE [LARGE SCALE GENOMIC DNA]</scope>
    <source>
        <strain evidence="7">CGMCC 1.15942</strain>
    </source>
</reference>
<comment type="similarity">
    <text evidence="2">Belongs to the staphylococcal hemolytic protein family.</text>
</comment>
<proteinExistence type="inferred from homology"/>
<evidence type="ECO:0000256" key="2">
    <source>
        <dbReference type="ARBA" id="ARBA00006367"/>
    </source>
</evidence>
<evidence type="ECO:0000256" key="4">
    <source>
        <dbReference type="ARBA" id="ARBA00022735"/>
    </source>
</evidence>
<keyword evidence="5" id="KW-0843">Virulence</keyword>
<name>A0ABQ1PH28_9ENTE</name>
<gene>
    <name evidence="6" type="ORF">GCM10011573_28320</name>
</gene>
<evidence type="ECO:0000256" key="1">
    <source>
        <dbReference type="ARBA" id="ARBA00004613"/>
    </source>
</evidence>
<evidence type="ECO:0000256" key="5">
    <source>
        <dbReference type="ARBA" id="ARBA00023026"/>
    </source>
</evidence>